<evidence type="ECO:0000313" key="5">
    <source>
        <dbReference type="Proteomes" id="UP000659654"/>
    </source>
</evidence>
<dbReference type="AlphaFoldDB" id="A0A1I7RZA5"/>
<dbReference type="GO" id="GO:0034599">
    <property type="term" value="P:cellular response to oxidative stress"/>
    <property type="evidence" value="ECO:0007669"/>
    <property type="project" value="TreeGrafter"/>
</dbReference>
<dbReference type="Proteomes" id="UP000095284">
    <property type="component" value="Unplaced"/>
</dbReference>
<dbReference type="OrthoDB" id="418495at2759"/>
<dbReference type="CDD" id="cd03419">
    <property type="entry name" value="GRX_GRXh_1_2_like"/>
    <property type="match status" value="1"/>
</dbReference>
<dbReference type="GO" id="GO:0015038">
    <property type="term" value="F:glutathione disulfide oxidoreductase activity"/>
    <property type="evidence" value="ECO:0007669"/>
    <property type="project" value="TreeGrafter"/>
</dbReference>
<evidence type="ECO:0000259" key="1">
    <source>
        <dbReference type="Pfam" id="PF00462"/>
    </source>
</evidence>
<reference evidence="6" key="1">
    <citation type="submission" date="2016-11" db="UniProtKB">
        <authorList>
            <consortium name="WormBaseParasite"/>
        </authorList>
    </citation>
    <scope>IDENTIFICATION</scope>
</reference>
<name>A0A1I7RZA5_BURXY</name>
<dbReference type="EMBL" id="CAJFDI010000003">
    <property type="protein sequence ID" value="CAD5220487.1"/>
    <property type="molecule type" value="Genomic_DNA"/>
</dbReference>
<sequence length="159" mass="18291">MSVPFPKPHTWDHQGKMRLIICGMALVVVMSSVICEDQIQATTPADDSQEREQIAKEIEKMLLATKAVLFSKTYCPYSKRVKLILEPYRIKDIHVEEVNLRNDSLKVQDELEKYSHIHTVPQFFLNGKFVGNFDRINKLESDGKLRQILEDAGAIPKKH</sequence>
<dbReference type="Proteomes" id="UP000582659">
    <property type="component" value="Unassembled WGS sequence"/>
</dbReference>
<evidence type="ECO:0000313" key="6">
    <source>
        <dbReference type="WBParaSite" id="BXY_0607500.1"/>
    </source>
</evidence>
<dbReference type="EMBL" id="CAJFCV020000003">
    <property type="protein sequence ID" value="CAG9106677.1"/>
    <property type="molecule type" value="Genomic_DNA"/>
</dbReference>
<gene>
    <name evidence="2" type="ORF">BXYJ_LOCUS6203</name>
</gene>
<dbReference type="WBParaSite" id="BXY_0607500.1">
    <property type="protein sequence ID" value="BXY_0607500.1"/>
    <property type="gene ID" value="BXY_0607500"/>
</dbReference>
<feature type="domain" description="Glutaredoxin" evidence="1">
    <location>
        <begin position="68"/>
        <end position="130"/>
    </location>
</feature>
<dbReference type="Proteomes" id="UP000659654">
    <property type="component" value="Unassembled WGS sequence"/>
</dbReference>
<dbReference type="Gene3D" id="3.40.30.10">
    <property type="entry name" value="Glutaredoxin"/>
    <property type="match status" value="1"/>
</dbReference>
<dbReference type="PROSITE" id="PS51354">
    <property type="entry name" value="GLUTAREDOXIN_2"/>
    <property type="match status" value="1"/>
</dbReference>
<dbReference type="eggNOG" id="KOG1752">
    <property type="taxonomic scope" value="Eukaryota"/>
</dbReference>
<dbReference type="SMR" id="A0A1I7RZA5"/>
<keyword evidence="5" id="KW-1185">Reference proteome</keyword>
<dbReference type="PANTHER" id="PTHR45694">
    <property type="entry name" value="GLUTAREDOXIN 2"/>
    <property type="match status" value="1"/>
</dbReference>
<evidence type="ECO:0000313" key="3">
    <source>
        <dbReference type="EMBL" id="CAG9106677.1"/>
    </source>
</evidence>
<dbReference type="GO" id="GO:0005737">
    <property type="term" value="C:cytoplasm"/>
    <property type="evidence" value="ECO:0007669"/>
    <property type="project" value="TreeGrafter"/>
</dbReference>
<protein>
    <submittedName>
        <fullName evidence="2">(pine wood nematode) hypothetical protein</fullName>
    </submittedName>
    <submittedName>
        <fullName evidence="6">Glutaredoxin domain-containing protein</fullName>
    </submittedName>
</protein>
<organism evidence="4 6">
    <name type="scientific">Bursaphelenchus xylophilus</name>
    <name type="common">Pinewood nematode worm</name>
    <name type="synonym">Aphelenchoides xylophilus</name>
    <dbReference type="NCBI Taxonomy" id="6326"/>
    <lineage>
        <taxon>Eukaryota</taxon>
        <taxon>Metazoa</taxon>
        <taxon>Ecdysozoa</taxon>
        <taxon>Nematoda</taxon>
        <taxon>Chromadorea</taxon>
        <taxon>Rhabditida</taxon>
        <taxon>Tylenchina</taxon>
        <taxon>Tylenchomorpha</taxon>
        <taxon>Aphelenchoidea</taxon>
        <taxon>Aphelenchoididae</taxon>
        <taxon>Bursaphelenchus</taxon>
    </lineage>
</organism>
<evidence type="ECO:0000313" key="2">
    <source>
        <dbReference type="EMBL" id="CAD5220487.1"/>
    </source>
</evidence>
<dbReference type="InterPro" id="IPR036249">
    <property type="entry name" value="Thioredoxin-like_sf"/>
</dbReference>
<dbReference type="PRINTS" id="PR00160">
    <property type="entry name" value="GLUTAREDOXIN"/>
</dbReference>
<dbReference type="Pfam" id="PF00462">
    <property type="entry name" value="Glutaredoxin"/>
    <property type="match status" value="1"/>
</dbReference>
<dbReference type="InterPro" id="IPR014025">
    <property type="entry name" value="Glutaredoxin_subgr"/>
</dbReference>
<accession>A0A1I7RZA5</accession>
<dbReference type="InterPro" id="IPR002109">
    <property type="entry name" value="Glutaredoxin"/>
</dbReference>
<reference evidence="3" key="2">
    <citation type="submission" date="2020-08" db="EMBL/GenBank/DDBJ databases">
        <authorList>
            <person name="Kikuchi T."/>
        </authorList>
    </citation>
    <scope>NUCLEOTIDE SEQUENCE</scope>
    <source>
        <strain evidence="2">Ka4C1</strain>
    </source>
</reference>
<dbReference type="SUPFAM" id="SSF52833">
    <property type="entry name" value="Thioredoxin-like"/>
    <property type="match status" value="1"/>
</dbReference>
<dbReference type="PANTHER" id="PTHR45694:SF18">
    <property type="entry name" value="GLUTAREDOXIN-1-RELATED"/>
    <property type="match status" value="1"/>
</dbReference>
<proteinExistence type="predicted"/>
<evidence type="ECO:0000313" key="4">
    <source>
        <dbReference type="Proteomes" id="UP000095284"/>
    </source>
</evidence>